<proteinExistence type="predicted"/>
<accession>A0ABT3CL12</accession>
<protein>
    <submittedName>
        <fullName evidence="3">Uncharacterized protein</fullName>
    </submittedName>
</protein>
<feature type="signal peptide" evidence="2">
    <location>
        <begin position="1"/>
        <end position="21"/>
    </location>
</feature>
<evidence type="ECO:0000256" key="1">
    <source>
        <dbReference type="SAM" id="Phobius"/>
    </source>
</evidence>
<sequence length="647" mass="67460">MIKRIAVLGTLLSFLTLPVAATLPLAVAAPPPAPAPAPKGTGTTPAISWNQLGLSNDIQLVGTNQNTDIGVPVPQGVVPTVLTGQIGSVVNLRNGRVDVLDARQVYLGSIAAPSNLTTTRFSINIAPAQVVDGIAKLSFVLRDDSPPADSCSQPSSVSLSDLANTYSGPTPNPRTVADFLPGYLDQIVIRVGPNPSHDQQQAALDLVAKLTHLYRPMPVRIDVDTTANPLTPAPAGVSRRVIEVRDGGEPALKVVGADTPLALLALSGSGAGLLQQVDLFADRRIKLAQSPTASVTSAQDIERPSTESMTFGELGMTGRVTVQGTTTLYTGFDADAFSVGSIDTAKVHLLAKYTPVVGGDATVLLRSGSAIMASHVLDNSGQLDISADIPADAIRSNVGMALEIRYVPKQQCAPLSDRITFELDSGSTVTVVPGMNNRGGFPILPMSFTPDFNVTVDSADQIRWAAQAINLMGQQSTVVMRPNVTTFDEAAKSGTALLTVATGDELAKAGMAPPLLPKQGETVAINGAPITDVDLNGPIGAVQAFSNNGRMVLAITHTGDLSLVDRSFDYIRSLDGRFSSLSGDVVATGASGDSLNLTLREGGPMPHQPNPGEGWKWWAISTIAIGAIVIVGVAAALLIRRRRRTVG</sequence>
<feature type="chain" id="PRO_5045367457" evidence="2">
    <location>
        <begin position="22"/>
        <end position="647"/>
    </location>
</feature>
<dbReference type="Proteomes" id="UP001526201">
    <property type="component" value="Unassembled WGS sequence"/>
</dbReference>
<dbReference type="RefSeq" id="WP_264071420.1">
    <property type="nucleotide sequence ID" value="NZ_JACKTY010000049.1"/>
</dbReference>
<gene>
    <name evidence="3" type="ORF">H7J73_29490</name>
</gene>
<keyword evidence="2" id="KW-0732">Signal</keyword>
<evidence type="ECO:0000313" key="3">
    <source>
        <dbReference type="EMBL" id="MCV7230147.1"/>
    </source>
</evidence>
<evidence type="ECO:0000313" key="4">
    <source>
        <dbReference type="Proteomes" id="UP001526201"/>
    </source>
</evidence>
<dbReference type="EMBL" id="JACKTY010000049">
    <property type="protein sequence ID" value="MCV7230147.1"/>
    <property type="molecule type" value="Genomic_DNA"/>
</dbReference>
<keyword evidence="1" id="KW-1133">Transmembrane helix</keyword>
<evidence type="ECO:0000256" key="2">
    <source>
        <dbReference type="SAM" id="SignalP"/>
    </source>
</evidence>
<reference evidence="3 4" key="1">
    <citation type="journal article" date="2022" name="BMC Genomics">
        <title>Comparative genome analysis of mycobacteria focusing on tRNA and non-coding RNA.</title>
        <authorList>
            <person name="Behra P.R.K."/>
            <person name="Pettersson B.M.F."/>
            <person name="Ramesh M."/>
            <person name="Das S."/>
            <person name="Dasgupta S."/>
            <person name="Kirsebom L.A."/>
        </authorList>
    </citation>
    <scope>NUCLEOTIDE SEQUENCE [LARGE SCALE GENOMIC DNA]</scope>
    <source>
        <strain evidence="3 4">DSM 44078</strain>
    </source>
</reference>
<keyword evidence="4" id="KW-1185">Reference proteome</keyword>
<organism evidence="3 4">
    <name type="scientific">Mycolicibacterium komossense</name>
    <dbReference type="NCBI Taxonomy" id="1779"/>
    <lineage>
        <taxon>Bacteria</taxon>
        <taxon>Bacillati</taxon>
        <taxon>Actinomycetota</taxon>
        <taxon>Actinomycetes</taxon>
        <taxon>Mycobacteriales</taxon>
        <taxon>Mycobacteriaceae</taxon>
        <taxon>Mycolicibacterium</taxon>
    </lineage>
</organism>
<keyword evidence="1" id="KW-0472">Membrane</keyword>
<comment type="caution">
    <text evidence="3">The sequence shown here is derived from an EMBL/GenBank/DDBJ whole genome shotgun (WGS) entry which is preliminary data.</text>
</comment>
<name>A0ABT3CL12_9MYCO</name>
<feature type="transmembrane region" description="Helical" evidence="1">
    <location>
        <begin position="617"/>
        <end position="639"/>
    </location>
</feature>
<keyword evidence="1" id="KW-0812">Transmembrane</keyword>